<dbReference type="EMBL" id="BNDZ01000005">
    <property type="protein sequence ID" value="GHI47718.1"/>
    <property type="molecule type" value="Genomic_DNA"/>
</dbReference>
<gene>
    <name evidence="2" type="ORF">ScoT_38920</name>
</gene>
<feature type="compositionally biased region" description="Basic and acidic residues" evidence="1">
    <location>
        <begin position="100"/>
        <end position="111"/>
    </location>
</feature>
<sequence>MVNEANSPTAGSTPAITEKLMTSGISASATTSPASTSVHNRRGDIRNRPSSPPPPGGATGTGATRAGDSSEAEERAKGTARPVVLRRTTQPARDYGPAPRTHDRAPPREYRANTTTHPDDQSQPFRQWTARQAIDSPAGA</sequence>
<accession>A0AA37FFZ8</accession>
<dbReference type="Proteomes" id="UP001051844">
    <property type="component" value="Unassembled WGS sequence"/>
</dbReference>
<feature type="region of interest" description="Disordered" evidence="1">
    <location>
        <begin position="1"/>
        <end position="140"/>
    </location>
</feature>
<name>A0AA37FFZ8_9ACTN</name>
<reference evidence="2" key="1">
    <citation type="submission" date="2022-09" db="EMBL/GenBank/DDBJ databases">
        <title>Whole genome shotgun sequence of Streptomyces albidoflavus NBRC 12854.</title>
        <authorList>
            <person name="Komaki H."/>
            <person name="Tamura T."/>
        </authorList>
    </citation>
    <scope>NUCLEOTIDE SEQUENCE</scope>
    <source>
        <strain evidence="2">NBRC 12854</strain>
    </source>
</reference>
<proteinExistence type="predicted"/>
<protein>
    <submittedName>
        <fullName evidence="2">Uncharacterized protein</fullName>
    </submittedName>
</protein>
<evidence type="ECO:0000313" key="2">
    <source>
        <dbReference type="EMBL" id="GHI47718.1"/>
    </source>
</evidence>
<feature type="compositionally biased region" description="Polar residues" evidence="1">
    <location>
        <begin position="112"/>
        <end position="130"/>
    </location>
</feature>
<dbReference type="AlphaFoldDB" id="A0AA37FFZ8"/>
<comment type="caution">
    <text evidence="2">The sequence shown here is derived from an EMBL/GenBank/DDBJ whole genome shotgun (WGS) entry which is preliminary data.</text>
</comment>
<feature type="compositionally biased region" description="Low complexity" evidence="1">
    <location>
        <begin position="22"/>
        <end position="37"/>
    </location>
</feature>
<evidence type="ECO:0000313" key="3">
    <source>
        <dbReference type="Proteomes" id="UP001051844"/>
    </source>
</evidence>
<organism evidence="2 3">
    <name type="scientific">Streptomyces albidoflavus</name>
    <dbReference type="NCBI Taxonomy" id="1886"/>
    <lineage>
        <taxon>Bacteria</taxon>
        <taxon>Bacillati</taxon>
        <taxon>Actinomycetota</taxon>
        <taxon>Actinomycetes</taxon>
        <taxon>Kitasatosporales</taxon>
        <taxon>Streptomycetaceae</taxon>
        <taxon>Streptomyces</taxon>
        <taxon>Streptomyces albidoflavus group</taxon>
    </lineage>
</organism>
<evidence type="ECO:0000256" key="1">
    <source>
        <dbReference type="SAM" id="MobiDB-lite"/>
    </source>
</evidence>
<feature type="compositionally biased region" description="Polar residues" evidence="1">
    <location>
        <begin position="1"/>
        <end position="15"/>
    </location>
</feature>